<protein>
    <submittedName>
        <fullName evidence="2">Bacteriophage Gp15 family protein</fullName>
    </submittedName>
</protein>
<dbReference type="RefSeq" id="WP_349217301.1">
    <property type="nucleotide sequence ID" value="NZ_JBBMFA010000116.1"/>
</dbReference>
<comment type="caution">
    <text evidence="2">The sequence shown here is derived from an EMBL/GenBank/DDBJ whole genome shotgun (WGS) entry which is preliminary data.</text>
</comment>
<accession>A0ABV1GIZ8</accession>
<gene>
    <name evidence="2" type="ORF">WMO24_15525</name>
</gene>
<sequence length="211" mass="24889">MNILLEDGLPEEIDGIPIYPDFRNMIRFELLLQDDRVPEMSKITVGLQLLFAEMPTDVFNGVEKLLWFYSGGRSEEEKKRAAAAAHPPRAYDFEKDAELIYAAFMSTYGINLATVEYLHWWEFLALLETLPDTTPMGMIMYYRTVDLSEIKDKHTRKSLEKKKEHWKLDPLFKPKANNIQDIERNMKERVRRRSQQARLEMENARKEDADR</sequence>
<evidence type="ECO:0000256" key="1">
    <source>
        <dbReference type="SAM" id="MobiDB-lite"/>
    </source>
</evidence>
<keyword evidence="3" id="KW-1185">Reference proteome</keyword>
<name>A0ABV1GIZ8_9FIRM</name>
<evidence type="ECO:0000313" key="3">
    <source>
        <dbReference type="Proteomes" id="UP001477672"/>
    </source>
</evidence>
<reference evidence="2 3" key="1">
    <citation type="submission" date="2024-03" db="EMBL/GenBank/DDBJ databases">
        <title>Human intestinal bacterial collection.</title>
        <authorList>
            <person name="Pauvert C."/>
            <person name="Hitch T.C.A."/>
            <person name="Clavel T."/>
        </authorList>
    </citation>
    <scope>NUCLEOTIDE SEQUENCE [LARGE SCALE GENOMIC DNA]</scope>
    <source>
        <strain evidence="2 3">CLA-JM-H11</strain>
    </source>
</reference>
<dbReference type="Proteomes" id="UP001477672">
    <property type="component" value="Unassembled WGS sequence"/>
</dbReference>
<evidence type="ECO:0000313" key="2">
    <source>
        <dbReference type="EMBL" id="MEQ2521827.1"/>
    </source>
</evidence>
<dbReference type="Pfam" id="PF06854">
    <property type="entry name" value="Phage_Gp15"/>
    <property type="match status" value="1"/>
</dbReference>
<feature type="compositionally biased region" description="Basic and acidic residues" evidence="1">
    <location>
        <begin position="199"/>
        <end position="211"/>
    </location>
</feature>
<organism evidence="2 3">
    <name type="scientific">Ruthenibacterium intestinale</name>
    <dbReference type="NCBI Taxonomy" id="3133163"/>
    <lineage>
        <taxon>Bacteria</taxon>
        <taxon>Bacillati</taxon>
        <taxon>Bacillota</taxon>
        <taxon>Clostridia</taxon>
        <taxon>Eubacteriales</taxon>
        <taxon>Oscillospiraceae</taxon>
        <taxon>Ruthenibacterium</taxon>
    </lineage>
</organism>
<dbReference type="InterPro" id="IPR009660">
    <property type="entry name" value="Phage_A500_Gp15"/>
</dbReference>
<dbReference type="EMBL" id="JBBMFA010000116">
    <property type="protein sequence ID" value="MEQ2521827.1"/>
    <property type="molecule type" value="Genomic_DNA"/>
</dbReference>
<proteinExistence type="predicted"/>
<feature type="region of interest" description="Disordered" evidence="1">
    <location>
        <begin position="185"/>
        <end position="211"/>
    </location>
</feature>